<accession>A0A6G1GYD8</accession>
<keyword evidence="1" id="KW-0812">Transmembrane</keyword>
<keyword evidence="1" id="KW-0472">Membrane</keyword>
<keyword evidence="1" id="KW-1133">Transmembrane helix</keyword>
<reference evidence="2" key="1">
    <citation type="journal article" date="2020" name="Stud. Mycol.">
        <title>101 Dothideomycetes genomes: a test case for predicting lifestyles and emergence of pathogens.</title>
        <authorList>
            <person name="Haridas S."/>
            <person name="Albert R."/>
            <person name="Binder M."/>
            <person name="Bloem J."/>
            <person name="Labutti K."/>
            <person name="Salamov A."/>
            <person name="Andreopoulos B."/>
            <person name="Baker S."/>
            <person name="Barry K."/>
            <person name="Bills G."/>
            <person name="Bluhm B."/>
            <person name="Cannon C."/>
            <person name="Castanera R."/>
            <person name="Culley D."/>
            <person name="Daum C."/>
            <person name="Ezra D."/>
            <person name="Gonzalez J."/>
            <person name="Henrissat B."/>
            <person name="Kuo A."/>
            <person name="Liang C."/>
            <person name="Lipzen A."/>
            <person name="Lutzoni F."/>
            <person name="Magnuson J."/>
            <person name="Mondo S."/>
            <person name="Nolan M."/>
            <person name="Ohm R."/>
            <person name="Pangilinan J."/>
            <person name="Park H.-J."/>
            <person name="Ramirez L."/>
            <person name="Alfaro M."/>
            <person name="Sun H."/>
            <person name="Tritt A."/>
            <person name="Yoshinaga Y."/>
            <person name="Zwiers L.-H."/>
            <person name="Turgeon B."/>
            <person name="Goodwin S."/>
            <person name="Spatafora J."/>
            <person name="Crous P."/>
            <person name="Grigoriev I."/>
        </authorList>
    </citation>
    <scope>NUCLEOTIDE SEQUENCE</scope>
    <source>
        <strain evidence="2">CBS 113979</strain>
    </source>
</reference>
<feature type="transmembrane region" description="Helical" evidence="1">
    <location>
        <begin position="52"/>
        <end position="74"/>
    </location>
</feature>
<gene>
    <name evidence="2" type="ORF">K402DRAFT_95912</name>
</gene>
<proteinExistence type="predicted"/>
<evidence type="ECO:0000313" key="3">
    <source>
        <dbReference type="Proteomes" id="UP000800041"/>
    </source>
</evidence>
<evidence type="ECO:0000256" key="1">
    <source>
        <dbReference type="SAM" id="Phobius"/>
    </source>
</evidence>
<dbReference type="AlphaFoldDB" id="A0A6G1GYD8"/>
<name>A0A6G1GYD8_9PEZI</name>
<keyword evidence="3" id="KW-1185">Reference proteome</keyword>
<sequence length="80" mass="8838">MHRIGCAMKWVLASEVGASGLFDDDSGGFGGDSVVEWGGWVRPHFCCRSKKYWYIILLSVTIQIQPTVTCISMYGDSSTE</sequence>
<dbReference type="Proteomes" id="UP000800041">
    <property type="component" value="Unassembled WGS sequence"/>
</dbReference>
<protein>
    <submittedName>
        <fullName evidence="2">Uncharacterized protein</fullName>
    </submittedName>
</protein>
<dbReference type="EMBL" id="ML977159">
    <property type="protein sequence ID" value="KAF1985945.1"/>
    <property type="molecule type" value="Genomic_DNA"/>
</dbReference>
<organism evidence="2 3">
    <name type="scientific">Aulographum hederae CBS 113979</name>
    <dbReference type="NCBI Taxonomy" id="1176131"/>
    <lineage>
        <taxon>Eukaryota</taxon>
        <taxon>Fungi</taxon>
        <taxon>Dikarya</taxon>
        <taxon>Ascomycota</taxon>
        <taxon>Pezizomycotina</taxon>
        <taxon>Dothideomycetes</taxon>
        <taxon>Pleosporomycetidae</taxon>
        <taxon>Aulographales</taxon>
        <taxon>Aulographaceae</taxon>
    </lineage>
</organism>
<evidence type="ECO:0000313" key="2">
    <source>
        <dbReference type="EMBL" id="KAF1985945.1"/>
    </source>
</evidence>